<organism evidence="8 9">
    <name type="scientific">Pseudoduganella rivuli</name>
    <dbReference type="NCBI Taxonomy" id="2666085"/>
    <lineage>
        <taxon>Bacteria</taxon>
        <taxon>Pseudomonadati</taxon>
        <taxon>Pseudomonadota</taxon>
        <taxon>Betaproteobacteria</taxon>
        <taxon>Burkholderiales</taxon>
        <taxon>Oxalobacteraceae</taxon>
        <taxon>Telluria group</taxon>
        <taxon>Pseudoduganella</taxon>
    </lineage>
</organism>
<dbReference type="Pfam" id="PF22458">
    <property type="entry name" value="RsmF-B_ferredox"/>
    <property type="match status" value="1"/>
</dbReference>
<evidence type="ECO:0000256" key="6">
    <source>
        <dbReference type="SAM" id="MobiDB-lite"/>
    </source>
</evidence>
<dbReference type="InterPro" id="IPR004573">
    <property type="entry name" value="rRNA_ssu_MeTfrase_B"/>
</dbReference>
<dbReference type="GO" id="GO:0003723">
    <property type="term" value="F:RNA binding"/>
    <property type="evidence" value="ECO:0007669"/>
    <property type="project" value="UniProtKB-UniRule"/>
</dbReference>
<dbReference type="CDD" id="cd02440">
    <property type="entry name" value="AdoMet_MTases"/>
    <property type="match status" value="1"/>
</dbReference>
<dbReference type="SUPFAM" id="SSF48013">
    <property type="entry name" value="NusB-like"/>
    <property type="match status" value="1"/>
</dbReference>
<dbReference type="Proteomes" id="UP000446768">
    <property type="component" value="Unassembled WGS sequence"/>
</dbReference>
<dbReference type="InterPro" id="IPR029063">
    <property type="entry name" value="SAM-dependent_MTases_sf"/>
</dbReference>
<dbReference type="EC" id="2.1.1.176" evidence="8"/>
<feature type="compositionally biased region" description="Basic and acidic residues" evidence="6">
    <location>
        <begin position="80"/>
        <end position="108"/>
    </location>
</feature>
<dbReference type="PROSITE" id="PS51686">
    <property type="entry name" value="SAM_MT_RSMB_NOP"/>
    <property type="match status" value="1"/>
</dbReference>
<comment type="caution">
    <text evidence="8">The sequence shown here is derived from an EMBL/GenBank/DDBJ whole genome shotgun (WGS) entry which is preliminary data.</text>
</comment>
<feature type="region of interest" description="Disordered" evidence="6">
    <location>
        <begin position="1"/>
        <end position="220"/>
    </location>
</feature>
<dbReference type="InterPro" id="IPR054728">
    <property type="entry name" value="RsmB-like_ferredoxin"/>
</dbReference>
<dbReference type="Gene3D" id="1.10.940.10">
    <property type="entry name" value="NusB-like"/>
    <property type="match status" value="1"/>
</dbReference>
<dbReference type="Gene3D" id="3.30.70.1170">
    <property type="entry name" value="Sun protein, domain 3"/>
    <property type="match status" value="1"/>
</dbReference>
<evidence type="ECO:0000256" key="1">
    <source>
        <dbReference type="ARBA" id="ARBA00022603"/>
    </source>
</evidence>
<feature type="active site" description="Nucleophile" evidence="5">
    <location>
        <position position="628"/>
    </location>
</feature>
<accession>A0A7X2LUP2</accession>
<reference evidence="8 9" key="1">
    <citation type="submission" date="2019-11" db="EMBL/GenBank/DDBJ databases">
        <title>Novel species isolated from a subtropical stream in China.</title>
        <authorList>
            <person name="Lu H."/>
        </authorList>
    </citation>
    <scope>NUCLEOTIDE SEQUENCE [LARGE SCALE GENOMIC DNA]</scope>
    <source>
        <strain evidence="8 9">FT92W</strain>
    </source>
</reference>
<dbReference type="Pfam" id="PF01189">
    <property type="entry name" value="Methyltr_RsmB-F"/>
    <property type="match status" value="1"/>
</dbReference>
<protein>
    <submittedName>
        <fullName evidence="8">16S rRNA (Cytosine(967)-C(5))-methyltransferase RsmB</fullName>
        <ecNumber evidence="8">2.1.1.176</ecNumber>
    </submittedName>
</protein>
<dbReference type="SUPFAM" id="SSF53335">
    <property type="entry name" value="S-adenosyl-L-methionine-dependent methyltransferases"/>
    <property type="match status" value="1"/>
</dbReference>
<feature type="binding site" evidence="5">
    <location>
        <position position="531"/>
    </location>
    <ligand>
        <name>S-adenosyl-L-methionine</name>
        <dbReference type="ChEBI" id="CHEBI:59789"/>
    </ligand>
</feature>
<dbReference type="PRINTS" id="PR02008">
    <property type="entry name" value="RCMTFAMILY"/>
</dbReference>
<dbReference type="GO" id="GO:0008649">
    <property type="term" value="F:rRNA methyltransferase activity"/>
    <property type="evidence" value="ECO:0007669"/>
    <property type="project" value="InterPro"/>
</dbReference>
<dbReference type="NCBIfam" id="TIGR00563">
    <property type="entry name" value="rsmB"/>
    <property type="match status" value="1"/>
</dbReference>
<dbReference type="PANTHER" id="PTHR22807">
    <property type="entry name" value="NOP2 YEAST -RELATED NOL1/NOP2/FMU SUN DOMAIN-CONTAINING"/>
    <property type="match status" value="1"/>
</dbReference>
<feature type="binding site" evidence="5">
    <location>
        <position position="575"/>
    </location>
    <ligand>
        <name>S-adenosyl-L-methionine</name>
        <dbReference type="ChEBI" id="CHEBI:59789"/>
    </ligand>
</feature>
<evidence type="ECO:0000313" key="8">
    <source>
        <dbReference type="EMBL" id="MRV73262.1"/>
    </source>
</evidence>
<comment type="similarity">
    <text evidence="5">Belongs to the class I-like SAM-binding methyltransferase superfamily. RsmB/NOP family.</text>
</comment>
<feature type="domain" description="SAM-dependent MTase RsmB/NOP-type" evidence="7">
    <location>
        <begin position="421"/>
        <end position="678"/>
    </location>
</feature>
<proteinExistence type="inferred from homology"/>
<dbReference type="PANTHER" id="PTHR22807:SF61">
    <property type="entry name" value="NOL1_NOP2_SUN FAMILY PROTEIN _ ANTITERMINATION NUSB DOMAIN-CONTAINING PROTEIN"/>
    <property type="match status" value="1"/>
</dbReference>
<dbReference type="NCBIfam" id="NF008149">
    <property type="entry name" value="PRK10901.1"/>
    <property type="match status" value="1"/>
</dbReference>
<feature type="compositionally biased region" description="Low complexity" evidence="6">
    <location>
        <begin position="26"/>
        <end position="51"/>
    </location>
</feature>
<dbReference type="Gene3D" id="1.10.287.730">
    <property type="entry name" value="Helix hairpin bin"/>
    <property type="match status" value="1"/>
</dbReference>
<comment type="caution">
    <text evidence="5">Lacks conserved residue(s) required for the propagation of feature annotation.</text>
</comment>
<gene>
    <name evidence="8" type="primary">rsmB</name>
    <name evidence="8" type="ORF">GJ700_16240</name>
</gene>
<evidence type="ECO:0000256" key="3">
    <source>
        <dbReference type="ARBA" id="ARBA00022691"/>
    </source>
</evidence>
<keyword evidence="9" id="KW-1185">Reference proteome</keyword>
<feature type="compositionally biased region" description="Basic and acidic residues" evidence="6">
    <location>
        <begin position="118"/>
        <end position="194"/>
    </location>
</feature>
<keyword evidence="2 5" id="KW-0808">Transferase</keyword>
<dbReference type="EMBL" id="WKJJ01000009">
    <property type="protein sequence ID" value="MRV73262.1"/>
    <property type="molecule type" value="Genomic_DNA"/>
</dbReference>
<dbReference type="InterPro" id="IPR035926">
    <property type="entry name" value="NusB-like_sf"/>
</dbReference>
<keyword evidence="4 5" id="KW-0694">RNA-binding</keyword>
<dbReference type="InterPro" id="IPR049560">
    <property type="entry name" value="MeTrfase_RsmB-F_NOP2_cat"/>
</dbReference>
<name>A0A7X2LUP2_9BURK</name>
<evidence type="ECO:0000256" key="5">
    <source>
        <dbReference type="PROSITE-ProRule" id="PRU01023"/>
    </source>
</evidence>
<evidence type="ECO:0000256" key="2">
    <source>
        <dbReference type="ARBA" id="ARBA00022679"/>
    </source>
</evidence>
<evidence type="ECO:0000313" key="9">
    <source>
        <dbReference type="Proteomes" id="UP000446768"/>
    </source>
</evidence>
<dbReference type="AlphaFoldDB" id="A0A7X2LUP2"/>
<dbReference type="InterPro" id="IPR001678">
    <property type="entry name" value="MeTrfase_RsmB-F_NOP2_dom"/>
</dbReference>
<keyword evidence="3 5" id="KW-0949">S-adenosyl-L-methionine</keyword>
<dbReference type="InterPro" id="IPR023267">
    <property type="entry name" value="RCMT"/>
</dbReference>
<keyword evidence="1 5" id="KW-0489">Methyltransferase</keyword>
<sequence length="679" mass="73601">MSNKQRPVLKLNKPATPPAPPKGKPARPAAGKGTPYQGGKPKEGAAGAPRGDGAKPFRAGGGRPDQAGAPYGADRPAPLRGERPAREDVPGKAPYRTERAERTDRPARDGASGNAPFRTERSDRPARSDAPYRTERGPRSDDAAGKPPYRTERTERAPRSDDGKAPYRAERTERTPRSDEGPFRAERFNRRDDASGSAPYRAHAVKANPPRTPDPAAAPVARRSEFNENGLRPSYHRDFKTAPQTSFNADVKPDSLAFALLGAAAAVVRVREGMALPQALAIVFNDTQATPQARGAIQDIAYRAMRKLGWSDALVGIMAPKAPEPMVGALLACALPLMMKDADGSEAYSQFTVVDQTVTAAGAHPDTARAKSMMNAVLRRFQRERKELLETLEGNSVAQWNYPQWWIDAVITAYPKDWQAVLAAGNEAPPLTLRVNARRATVADYLNTLEEAGIAATQVGRYAVRLAKPVGVHQIPGFDDGVVSVQDAGAQLAAPLLDVQNGMRVLDACAAPGGKTCHILELADVDMTALDADAKRLERVGENLQRLGFSAQLQPAEAQHDSWWDGKLFDRIVADVPCTASGIVRRHPDIRWLRRKSDTLQLATLSREILDNLWKMLAPNGKLLFVTCSLWPQESEAQAAVFAVRHGATRLDAPGQLLPTGGAEQNHDGLYYALFQKDA</sequence>
<evidence type="ECO:0000259" key="7">
    <source>
        <dbReference type="PROSITE" id="PS51686"/>
    </source>
</evidence>
<feature type="binding site" evidence="5">
    <location>
        <begin position="509"/>
        <end position="515"/>
    </location>
    <ligand>
        <name>S-adenosyl-L-methionine</name>
        <dbReference type="ChEBI" id="CHEBI:59789"/>
    </ligand>
</feature>
<evidence type="ECO:0000256" key="4">
    <source>
        <dbReference type="ARBA" id="ARBA00022884"/>
    </source>
</evidence>
<dbReference type="Gene3D" id="3.40.50.150">
    <property type="entry name" value="Vaccinia Virus protein VP39"/>
    <property type="match status" value="1"/>
</dbReference>